<reference evidence="6" key="1">
    <citation type="submission" date="2016-12" db="EMBL/GenBank/DDBJ databases">
        <authorList>
            <person name="Herbold C."/>
        </authorList>
    </citation>
    <scope>NUCLEOTIDE SEQUENCE [LARGE SCALE GENOMIC DNA]</scope>
</reference>
<evidence type="ECO:0000256" key="3">
    <source>
        <dbReference type="SAM" id="Phobius"/>
    </source>
</evidence>
<dbReference type="Pfam" id="PF17957">
    <property type="entry name" value="Big_7"/>
    <property type="match status" value="1"/>
</dbReference>
<name>A0A2H1EJ62_9ARCH</name>
<proteinExistence type="predicted"/>
<evidence type="ECO:0000259" key="4">
    <source>
        <dbReference type="PROSITE" id="PS50825"/>
    </source>
</evidence>
<dbReference type="RefSeq" id="WP_101010803.1">
    <property type="nucleotide sequence ID" value="NZ_FRFC01000005.1"/>
</dbReference>
<dbReference type="AlphaFoldDB" id="A0A2H1EJ62"/>
<evidence type="ECO:0000313" key="5">
    <source>
        <dbReference type="EMBL" id="SHO47734.1"/>
    </source>
</evidence>
<dbReference type="Proteomes" id="UP000232412">
    <property type="component" value="Unassembled WGS sequence"/>
</dbReference>
<dbReference type="OrthoDB" id="295891at2157"/>
<feature type="region of interest" description="Disordered" evidence="2">
    <location>
        <begin position="922"/>
        <end position="943"/>
    </location>
</feature>
<dbReference type="PANTHER" id="PTHR24273:SF32">
    <property type="entry name" value="HYALIN"/>
    <property type="match status" value="1"/>
</dbReference>
<feature type="domain" description="HYR" evidence="4">
    <location>
        <begin position="499"/>
        <end position="579"/>
    </location>
</feature>
<dbReference type="PANTHER" id="PTHR24273">
    <property type="entry name" value="FI04643P-RELATED"/>
    <property type="match status" value="1"/>
</dbReference>
<sequence>MKGHARSKLLEVLFVILAIPSIFYLTSAHLQGQELTGFPNASAQVPTPCPNISTDTVLTYSCVVDSHYSGITINQGVTLTINPGVTITSYNDITAYGNIVNHGTINFQASRNFYVYSTLTNYNNIIISNYAQLVNYGTVSNYGGTITNSYSGVINGGLLNNNGTVDNIFATFQNNQGGVINNNLHGTFINSLGNLFNYGTINNSCGAVFTNTGSIYSNPVTFASCFATTAAIIPNTSSTSTGSILVFNATITDTSSTPTTPQGTISWNDGSAGGKFANSTTCILSGSGTTSSCTISYTAPLSAKSVVITAQYAGDSAHSPSSATSHLTVIAPDTVAPTTTATLAGTAGTNGWYTSQVTATIAASDNPGGSGVKSTSYSLDGSTPTAYTSPVIVTGDTNHTLSFNSTDKAGNAELPHLIYIPIDTTPPVITVPTDVTKEAKGPLTRAFLGTATAIDAVDGPVTVTSNATAKYPVGTTIIQYSAADLAGNTASAFQHVIITDTTPPSLQLPDQITTQATGSSGAIVSYKANATDLVDGPVTPVCNPPSGSTFAYGNTTVTCTATDSHDNTATGEFDVNVQNKIPPTISITSPAQNAIVSSATVVVSGTASDIVSVSNVSWKVDSGTVSAVSGITPGTNIMWSFATSNLAPGPHTIQVNATDSAGLVAISQISITYAAPTVTIPVPQGGGQLTFRSGSGGFTNLTSVSQSSLPSQPPPGNYPLGFFAWDITGFAPATSVTVDVTSPVPLAPQSQYFKLIGNTWVPIPVTVLGNTMRFSITDNGPCDSNLSAGIISDPATVAAPTDGRITGGGNIGKGTNFGFEIYSDLSNAHSIQGTFEYHDRYVRLDLESNKINFLSVDTTGTQSTFVGTGTYDRHDKHDAADTFLVSVTDPDKRGTHDTFSITVTDSSGNIVYQNSGVTKGHIEIHHTGNDDNGKNGNDSHRKN</sequence>
<dbReference type="PROSITE" id="PS50825">
    <property type="entry name" value="HYR"/>
    <property type="match status" value="1"/>
</dbReference>
<evidence type="ECO:0000313" key="6">
    <source>
        <dbReference type="Proteomes" id="UP000232412"/>
    </source>
</evidence>
<accession>A0A2H1EJ62</accession>
<gene>
    <name evidence="5" type="ORF">NSIN_40210</name>
</gene>
<keyword evidence="3" id="KW-0472">Membrane</keyword>
<dbReference type="InterPro" id="IPR013783">
    <property type="entry name" value="Ig-like_fold"/>
</dbReference>
<dbReference type="NCBIfam" id="NF041766">
    <property type="entry name" value="choice_anch_U"/>
    <property type="match status" value="1"/>
</dbReference>
<keyword evidence="1" id="KW-0677">Repeat</keyword>
<dbReference type="InterPro" id="IPR058094">
    <property type="entry name" value="Ig-like_OmpL47-like"/>
</dbReference>
<keyword evidence="3" id="KW-0812">Transmembrane</keyword>
<dbReference type="Pfam" id="PF02494">
    <property type="entry name" value="HYR"/>
    <property type="match status" value="2"/>
</dbReference>
<keyword evidence="3" id="KW-1133">Transmembrane helix</keyword>
<organism evidence="5 6">
    <name type="scientific">Nitrosotalea sinensis</name>
    <dbReference type="NCBI Taxonomy" id="1499975"/>
    <lineage>
        <taxon>Archaea</taxon>
        <taxon>Nitrososphaerota</taxon>
        <taxon>Nitrososphaeria</taxon>
        <taxon>Nitrosotaleales</taxon>
        <taxon>Nitrosotaleaceae</taxon>
        <taxon>Nitrosotalea</taxon>
    </lineage>
</organism>
<feature type="transmembrane region" description="Helical" evidence="3">
    <location>
        <begin position="12"/>
        <end position="30"/>
    </location>
</feature>
<dbReference type="InterPro" id="IPR003410">
    <property type="entry name" value="HYR_dom"/>
</dbReference>
<dbReference type="NCBIfam" id="NF047446">
    <property type="entry name" value="barrel_OmpL47"/>
    <property type="match status" value="1"/>
</dbReference>
<dbReference type="InterPro" id="IPR053784">
    <property type="entry name" value="Choice_anch_U_dom"/>
</dbReference>
<evidence type="ECO:0000256" key="1">
    <source>
        <dbReference type="ARBA" id="ARBA00022737"/>
    </source>
</evidence>
<keyword evidence="6" id="KW-1185">Reference proteome</keyword>
<dbReference type="Gene3D" id="2.60.40.10">
    <property type="entry name" value="Immunoglobulins"/>
    <property type="match status" value="2"/>
</dbReference>
<protein>
    <recommendedName>
        <fullName evidence="4">HYR domain-containing protein</fullName>
    </recommendedName>
</protein>
<evidence type="ECO:0000256" key="2">
    <source>
        <dbReference type="SAM" id="MobiDB-lite"/>
    </source>
</evidence>
<dbReference type="EMBL" id="FRFC01000005">
    <property type="protein sequence ID" value="SHO47734.1"/>
    <property type="molecule type" value="Genomic_DNA"/>
</dbReference>